<organism evidence="1 2">
    <name type="scientific">Naganishia cerealis</name>
    <dbReference type="NCBI Taxonomy" id="610337"/>
    <lineage>
        <taxon>Eukaryota</taxon>
        <taxon>Fungi</taxon>
        <taxon>Dikarya</taxon>
        <taxon>Basidiomycota</taxon>
        <taxon>Agaricomycotina</taxon>
        <taxon>Tremellomycetes</taxon>
        <taxon>Filobasidiales</taxon>
        <taxon>Filobasidiaceae</taxon>
        <taxon>Naganishia</taxon>
    </lineage>
</organism>
<sequence>MAERSYTSQSDPAPNTNLRPRTAFRRPRTVARRAQTARLDTSTSSIGELPDQTFYPEGEDEDYFDEDEEEYISEEDGDVFAFARPQTAAPQNMRAYDYQSSSGTAIQSTSDHETPISPTVVNSTRPNSTFATLSGARDDDMEKRPVTRSDSLARVKIVESGKNVSSSSQEGDDSSTFAAMEQLNQTGQPPLAVLDYTEHHPQSLSRPVTDSAAVIAAARRSSNPNNTALLTSIKANEARRSSTGKAITHFEPVDAKDTNREAQVHFISSKAPTTAQSHISAKPSFTSNSSFDGVTTDGGFSAYTTDVDDMEGPLRRKSNKHGYRMRNFNPSTGMDELEIIPGSQDGSTWAAQSEFGGATTIPDGMTTKGDGLGNMYTKWDREDSENLGYMEEAEEEDSPFEEVRASVSNIDDPNMPGTLPLVPLSPLTEFDMCTHLQL</sequence>
<proteinExistence type="predicted"/>
<gene>
    <name evidence="1" type="ORF">QFC19_008860</name>
</gene>
<dbReference type="EMBL" id="JASBWR010000140">
    <property type="protein sequence ID" value="KAJ9091992.1"/>
    <property type="molecule type" value="Genomic_DNA"/>
</dbReference>
<comment type="caution">
    <text evidence="1">The sequence shown here is derived from an EMBL/GenBank/DDBJ whole genome shotgun (WGS) entry which is preliminary data.</text>
</comment>
<reference evidence="1" key="1">
    <citation type="submission" date="2023-04" db="EMBL/GenBank/DDBJ databases">
        <title>Draft Genome sequencing of Naganishia species isolated from polar environments using Oxford Nanopore Technology.</title>
        <authorList>
            <person name="Leo P."/>
            <person name="Venkateswaran K."/>
        </authorList>
    </citation>
    <scope>NUCLEOTIDE SEQUENCE</scope>
    <source>
        <strain evidence="1">MNA-CCFEE 5261</strain>
    </source>
</reference>
<name>A0ACC2UYZ0_9TREE</name>
<dbReference type="Proteomes" id="UP001241377">
    <property type="component" value="Unassembled WGS sequence"/>
</dbReference>
<evidence type="ECO:0000313" key="1">
    <source>
        <dbReference type="EMBL" id="KAJ9091992.1"/>
    </source>
</evidence>
<keyword evidence="2" id="KW-1185">Reference proteome</keyword>
<protein>
    <submittedName>
        <fullName evidence="1">Uncharacterized protein</fullName>
    </submittedName>
</protein>
<evidence type="ECO:0000313" key="2">
    <source>
        <dbReference type="Proteomes" id="UP001241377"/>
    </source>
</evidence>
<accession>A0ACC2UYZ0</accession>